<dbReference type="OrthoDB" id="1428204at2"/>
<evidence type="ECO:0000256" key="1">
    <source>
        <dbReference type="SAM" id="MobiDB-lite"/>
    </source>
</evidence>
<organism evidence="3 4">
    <name type="scientific">Arenibacter troitsensis</name>
    <dbReference type="NCBI Taxonomy" id="188872"/>
    <lineage>
        <taxon>Bacteria</taxon>
        <taxon>Pseudomonadati</taxon>
        <taxon>Bacteroidota</taxon>
        <taxon>Flavobacteriia</taxon>
        <taxon>Flavobacteriales</taxon>
        <taxon>Flavobacteriaceae</taxon>
        <taxon>Arenibacter</taxon>
    </lineage>
</organism>
<evidence type="ECO:0000313" key="3">
    <source>
        <dbReference type="EMBL" id="SMG44485.1"/>
    </source>
</evidence>
<dbReference type="AlphaFoldDB" id="A0A1X7KSG8"/>
<feature type="signal peptide" evidence="2">
    <location>
        <begin position="1"/>
        <end position="23"/>
    </location>
</feature>
<dbReference type="RefSeq" id="WP_085500034.1">
    <property type="nucleotide sequence ID" value="NZ_FXAO01000007.1"/>
</dbReference>
<keyword evidence="2" id="KW-0732">Signal</keyword>
<dbReference type="Proteomes" id="UP000193420">
    <property type="component" value="Unassembled WGS sequence"/>
</dbReference>
<evidence type="ECO:0000256" key="2">
    <source>
        <dbReference type="SAM" id="SignalP"/>
    </source>
</evidence>
<gene>
    <name evidence="3" type="ORF">SAMN03080602_03304</name>
</gene>
<dbReference type="EMBL" id="FXAO01000007">
    <property type="protein sequence ID" value="SMG44485.1"/>
    <property type="molecule type" value="Genomic_DNA"/>
</dbReference>
<reference evidence="4" key="1">
    <citation type="submission" date="2017-04" db="EMBL/GenBank/DDBJ databases">
        <authorList>
            <person name="Varghese N."/>
            <person name="Submissions S."/>
        </authorList>
    </citation>
    <scope>NUCLEOTIDE SEQUENCE [LARGE SCALE GENOMIC DNA]</scope>
    <source>
        <strain evidence="4">DSM 19835</strain>
    </source>
</reference>
<feature type="chain" id="PRO_5012620631" evidence="2">
    <location>
        <begin position="24"/>
        <end position="172"/>
    </location>
</feature>
<sequence length="172" mass="19518">MNFRSTRFILLLLFISTAYGLYAQQEKDGNNDINFSIEEAQAIIDKYNLLEGSIILHPRDSIIPSLMDTNPELANRPSQPPLMPMTKAEFEKSVAEMATYQQSQEGQIAKKIGDFYRKLGSTEPTGEQLDSLYLGIDKEYGTDYWQQVRGPLPPGAKRYSSFDNKPMTLQEP</sequence>
<feature type="region of interest" description="Disordered" evidence="1">
    <location>
        <begin position="151"/>
        <end position="172"/>
    </location>
</feature>
<proteinExistence type="predicted"/>
<keyword evidence="4" id="KW-1185">Reference proteome</keyword>
<evidence type="ECO:0000313" key="4">
    <source>
        <dbReference type="Proteomes" id="UP000193420"/>
    </source>
</evidence>
<name>A0A1X7KSG8_9FLAO</name>
<accession>A0A1X7KSG8</accession>
<protein>
    <submittedName>
        <fullName evidence="3">Uncharacterized protein</fullName>
    </submittedName>
</protein>